<feature type="compositionally biased region" description="Basic residues" evidence="3">
    <location>
        <begin position="1034"/>
        <end position="1044"/>
    </location>
</feature>
<feature type="region of interest" description="Disordered" evidence="3">
    <location>
        <begin position="1505"/>
        <end position="1538"/>
    </location>
</feature>
<evidence type="ECO:0000313" key="7">
    <source>
        <dbReference type="EMBL" id="KAF7144765.1"/>
    </source>
</evidence>
<organism evidence="7 8">
    <name type="scientific">Rhododendron simsii</name>
    <name type="common">Sims's rhododendron</name>
    <dbReference type="NCBI Taxonomy" id="118357"/>
    <lineage>
        <taxon>Eukaryota</taxon>
        <taxon>Viridiplantae</taxon>
        <taxon>Streptophyta</taxon>
        <taxon>Embryophyta</taxon>
        <taxon>Tracheophyta</taxon>
        <taxon>Spermatophyta</taxon>
        <taxon>Magnoliopsida</taxon>
        <taxon>eudicotyledons</taxon>
        <taxon>Gunneridae</taxon>
        <taxon>Pentapetalae</taxon>
        <taxon>asterids</taxon>
        <taxon>Ericales</taxon>
        <taxon>Ericaceae</taxon>
        <taxon>Ericoideae</taxon>
        <taxon>Rhodoreae</taxon>
        <taxon>Rhododendron</taxon>
    </lineage>
</organism>
<feature type="compositionally biased region" description="Basic and acidic residues" evidence="3">
    <location>
        <begin position="1303"/>
        <end position="1335"/>
    </location>
</feature>
<comment type="caution">
    <text evidence="7">The sequence shown here is derived from an EMBL/GenBank/DDBJ whole genome shotgun (WGS) entry which is preliminary data.</text>
</comment>
<dbReference type="Pfam" id="PF26055">
    <property type="entry name" value="Mtase_EDM2"/>
    <property type="match status" value="1"/>
</dbReference>
<evidence type="ECO:0000259" key="5">
    <source>
        <dbReference type="Pfam" id="PF22908"/>
    </source>
</evidence>
<feature type="region of interest" description="Disordered" evidence="3">
    <location>
        <begin position="584"/>
        <end position="606"/>
    </location>
</feature>
<feature type="region of interest" description="Disordered" evidence="3">
    <location>
        <begin position="1027"/>
        <end position="1066"/>
    </location>
</feature>
<dbReference type="EMBL" id="WJXA01000004">
    <property type="protein sequence ID" value="KAF7144765.1"/>
    <property type="molecule type" value="Genomic_DNA"/>
</dbReference>
<dbReference type="InterPro" id="IPR058939">
    <property type="entry name" value="Mtase_EDM2"/>
</dbReference>
<sequence length="1612" mass="181758">MASSEDEGEAVPHSVSNYHFVNDKDEPVSFSQLPVQWNDGEGLDGKRKQIFLHGDTDNGLQKIHKQVKAWKFDLSDENPQILVLSKENNWIKLQKPRKSFEDTIRTILITVHCLYFVKKNPELSRRSLWDHLSKVFRLYEIRPSENDLIDHANIISDAVEKDEILAKSKFLVTFLEEKPRKKKALDEDLGATADFIVDDAMIDELEESDGSDEEDDLFDSVCAICDNGGDILWIIHLQLKDEKSTLNVLSLVVLAYFALGILESLICILCCEGRCMRSFHATVEAGSDSSCESLGLTNEHVEAIQNFFCKNCQYKRHQCFCCGELGSSDKSSGAEVFPCVSATCGRFYHPRCVAKLLHRESAAEVKELQKKIADGESFTCPIHKCFKCKQGENKMDPDLQFAVCRRCPTSYHRKCLPRKIAFEDVDAEGIIQRAWEDLIPNRILIYCLDHDIDDELGTPIRMHIKFPDDGQKNKKQVSEKLQKKEGVVQKKNPLDSADACRKSSLGKVQKGVDIPSIKAGDGSSKKRVKRLTLPDPPKKKKVGDASVRALNRNASVKVTMSSDENKVSLGDQLFNNFFGKDSVSVKSRKEDTPDSEPKQTLTDKSLAKEKGVSLPLDDASKQRILALVKDAGSSITLEKIIENHKLPTTYGYSSRNVVDKSLTLGKVEVSIEAISAALKELEEGCSVEDAKTVCEPELLNQIVKWKNKLGGYLSPFLNGARYTSLGRHFTKVDKLKEVLLSVVKSPKLMLILNVQIVDLLHYYVQDGDTCFGGAVLVLSVVGAKYPADLELSTVPEMVDFCCGSNDFSLLMKEKLDKIGTRCSYKNYDLVQAKNNFNFEKRDWMTVKTDELPTGSKLIMGLNPPFGKNAKDANKFIDKALKFKPKLLILISPPQTERLDRKDPPYDLIWEDDEMLAGKSFYLPGSVDVNDNQLDDWNLTTSLLNLWSHPDWTAKHKAIAQRHGHLSRLQERTNSKTQHETLVSDKAIEAHDLDGEIPMSIEDHSEHVQNDATEALVLESLKEGFPFDNEEREVRKHGNSGRGKNRSNEDSKKRTHVTNSETQHETLVSHKAVGAHDLNGQVPVSMDGHPVQNDAKEVRVLESHKEGFPFDKEKREVREKHSNISHGKNHSNEEIHEHSNSSHRKNHSNEEVREHRNSSDRKNRSNEEVREHSNSSHRKHHSNEEIHEHSNSSHRKNHSNEEVREHRNSSRRKNRSNEEVCEHSNSSHRKHRSNEEVREHSNSSHRKNHSKGEVREHSNRRDRNSRSNEDSKKSRGGEHSNSRDRKSRSNEDSKKSRGDKRKSGRESSETSPAFKDRGLSQERGRSPLSETFDKLPRLSPPIVSHGRSLADGRSSEPPEFGHFLTGYGENRVDDIDRGYGLSREEHVPGATRRWPSGASPIHSRDRDYGSGLGRVLDYGVRNLAETEEHVPGGAREWPIGASPNPSRGLDYGVGNLVAQFPGYHRDTTDNRGHRSYSSEFEQNYATGLAIPSDVRLYGQQQQYHDTISGQRSSGYLRGGDPGFSSHYGHQNPAMGSSYDRMSTSAMDKYNFQLNELNHARVHPLAAVPPHHTAGRSGIPDPRAPPPGYRVDSMNFAQAPYLSYSQHNSSGWLN</sequence>
<dbReference type="PANTHER" id="PTHR46235:SF3">
    <property type="entry name" value="PHD FINGER-CONTAINING PROTEIN DDB_G0268158"/>
    <property type="match status" value="1"/>
</dbReference>
<dbReference type="InterPro" id="IPR022702">
    <property type="entry name" value="Cytosine_MeTrfase1_RFD"/>
</dbReference>
<feature type="compositionally biased region" description="Basic and acidic residues" evidence="3">
    <location>
        <begin position="1129"/>
        <end position="1139"/>
    </location>
</feature>
<dbReference type="CDD" id="cd15565">
    <property type="entry name" value="PHD2_NSD"/>
    <property type="match status" value="1"/>
</dbReference>
<feature type="compositionally biased region" description="Basic and acidic residues" evidence="3">
    <location>
        <begin position="1197"/>
        <end position="1207"/>
    </location>
</feature>
<dbReference type="CDD" id="cd15566">
    <property type="entry name" value="PHD3_NSD"/>
    <property type="match status" value="1"/>
</dbReference>
<protein>
    <recommendedName>
        <fullName evidence="9">Protein ENHANCED DOWNY MILDEW 2</fullName>
    </recommendedName>
</protein>
<feature type="compositionally biased region" description="Basic and acidic residues" evidence="3">
    <location>
        <begin position="1101"/>
        <end position="1121"/>
    </location>
</feature>
<evidence type="ECO:0000256" key="2">
    <source>
        <dbReference type="ARBA" id="ARBA00023242"/>
    </source>
</evidence>
<gene>
    <name evidence="7" type="ORF">RHSIM_Rhsim04G0016000</name>
</gene>
<keyword evidence="2" id="KW-0539">Nucleus</keyword>
<feature type="region of interest" description="Disordered" evidence="3">
    <location>
        <begin position="480"/>
        <end position="544"/>
    </location>
</feature>
<comment type="subcellular location">
    <subcellularLocation>
        <location evidence="1">Nucleus</location>
    </subcellularLocation>
</comment>
<reference evidence="7" key="1">
    <citation type="submission" date="2019-11" db="EMBL/GenBank/DDBJ databases">
        <authorList>
            <person name="Liu Y."/>
            <person name="Hou J."/>
            <person name="Li T.-Q."/>
            <person name="Guan C.-H."/>
            <person name="Wu X."/>
            <person name="Wu H.-Z."/>
            <person name="Ling F."/>
            <person name="Zhang R."/>
            <person name="Shi X.-G."/>
            <person name="Ren J.-P."/>
            <person name="Chen E.-F."/>
            <person name="Sun J.-M."/>
        </authorList>
    </citation>
    <scope>NUCLEOTIDE SEQUENCE</scope>
    <source>
        <strain evidence="7">Adult_tree_wgs_1</strain>
        <tissue evidence="7">Leaves</tissue>
    </source>
</reference>
<name>A0A834GZI8_RHOSS</name>
<feature type="compositionally biased region" description="Basic and acidic residues" evidence="3">
    <location>
        <begin position="1232"/>
        <end position="1241"/>
    </location>
</feature>
<dbReference type="Proteomes" id="UP000626092">
    <property type="component" value="Unassembled WGS sequence"/>
</dbReference>
<feature type="region of interest" description="Disordered" evidence="3">
    <location>
        <begin position="1101"/>
        <end position="1366"/>
    </location>
</feature>
<evidence type="ECO:0000259" key="6">
    <source>
        <dbReference type="Pfam" id="PF26055"/>
    </source>
</evidence>
<dbReference type="OrthoDB" id="21264at2759"/>
<dbReference type="GO" id="GO:0005634">
    <property type="term" value="C:nucleus"/>
    <property type="evidence" value="ECO:0007669"/>
    <property type="project" value="UniProtKB-SubCell"/>
</dbReference>
<accession>A0A834GZI8</accession>
<evidence type="ECO:0000313" key="8">
    <source>
        <dbReference type="Proteomes" id="UP000626092"/>
    </source>
</evidence>
<feature type="compositionally biased region" description="Basic and acidic residues" evidence="3">
    <location>
        <begin position="1181"/>
        <end position="1190"/>
    </location>
</feature>
<feature type="compositionally biased region" description="Basic and acidic residues" evidence="3">
    <location>
        <begin position="1146"/>
        <end position="1173"/>
    </location>
</feature>
<evidence type="ECO:0008006" key="9">
    <source>
        <dbReference type="Google" id="ProtNLM"/>
    </source>
</evidence>
<dbReference type="Gene3D" id="3.30.40.10">
    <property type="entry name" value="Zinc/RING finger domain, C3HC4 (zinc finger)"/>
    <property type="match status" value="2"/>
</dbReference>
<dbReference type="Pfam" id="PF12047">
    <property type="entry name" value="DNMT1-RFD"/>
    <property type="match status" value="1"/>
</dbReference>
<feature type="region of interest" description="Disordered" evidence="3">
    <location>
        <begin position="1566"/>
        <end position="1590"/>
    </location>
</feature>
<dbReference type="InterPro" id="IPR055198">
    <property type="entry name" value="NSD_PHD"/>
</dbReference>
<evidence type="ECO:0000256" key="3">
    <source>
        <dbReference type="SAM" id="MobiDB-lite"/>
    </source>
</evidence>
<evidence type="ECO:0000256" key="1">
    <source>
        <dbReference type="ARBA" id="ARBA00004123"/>
    </source>
</evidence>
<feature type="region of interest" description="Disordered" evidence="3">
    <location>
        <begin position="1385"/>
        <end position="1405"/>
    </location>
</feature>
<dbReference type="PANTHER" id="PTHR46235">
    <property type="entry name" value="PHD FINGER-CONTAINING PROTEIN DDB_G0268158"/>
    <property type="match status" value="1"/>
</dbReference>
<feature type="domain" description="RFTS" evidence="4">
    <location>
        <begin position="13"/>
        <end position="137"/>
    </location>
</feature>
<feature type="domain" description="DM2" evidence="6">
    <location>
        <begin position="796"/>
        <end position="960"/>
    </location>
</feature>
<proteinExistence type="predicted"/>
<keyword evidence="8" id="KW-1185">Reference proteome</keyword>
<dbReference type="Pfam" id="PF22908">
    <property type="entry name" value="PHD_NSD"/>
    <property type="match status" value="1"/>
</dbReference>
<feature type="domain" description="Histone-lysine N-methyltransferase NSD-like PHD zinc finger" evidence="5">
    <location>
        <begin position="315"/>
        <end position="383"/>
    </location>
</feature>
<evidence type="ECO:0000259" key="4">
    <source>
        <dbReference type="Pfam" id="PF12047"/>
    </source>
</evidence>
<dbReference type="InterPro" id="IPR013083">
    <property type="entry name" value="Znf_RING/FYVE/PHD"/>
</dbReference>
<feature type="compositionally biased region" description="Basic and acidic residues" evidence="3">
    <location>
        <begin position="1249"/>
        <end position="1295"/>
    </location>
</feature>
<feature type="compositionally biased region" description="Basic and acidic residues" evidence="3">
    <location>
        <begin position="587"/>
        <end position="597"/>
    </location>
</feature>